<feature type="domain" description="Enoyl reductase (ER)" evidence="2">
    <location>
        <begin position="22"/>
        <end position="342"/>
    </location>
</feature>
<dbReference type="SMART" id="SM00829">
    <property type="entry name" value="PKS_ER"/>
    <property type="match status" value="1"/>
</dbReference>
<dbReference type="InterPro" id="IPR020843">
    <property type="entry name" value="ER"/>
</dbReference>
<dbReference type="InParanoid" id="A0A067LYA8"/>
<reference evidence="4" key="1">
    <citation type="journal article" date="2014" name="Proc. Natl. Acad. Sci. U.S.A.">
        <title>Extensive sampling of basidiomycete genomes demonstrates inadequacy of the white-rot/brown-rot paradigm for wood decay fungi.</title>
        <authorList>
            <person name="Riley R."/>
            <person name="Salamov A.A."/>
            <person name="Brown D.W."/>
            <person name="Nagy L.G."/>
            <person name="Floudas D."/>
            <person name="Held B.W."/>
            <person name="Levasseur A."/>
            <person name="Lombard V."/>
            <person name="Morin E."/>
            <person name="Otillar R."/>
            <person name="Lindquist E.A."/>
            <person name="Sun H."/>
            <person name="LaButti K.M."/>
            <person name="Schmutz J."/>
            <person name="Jabbour D."/>
            <person name="Luo H."/>
            <person name="Baker S.E."/>
            <person name="Pisabarro A.G."/>
            <person name="Walton J.D."/>
            <person name="Blanchette R.A."/>
            <person name="Henrissat B."/>
            <person name="Martin F."/>
            <person name="Cullen D."/>
            <person name="Hibbett D.S."/>
            <person name="Grigoriev I.V."/>
        </authorList>
    </citation>
    <scope>NUCLEOTIDE SEQUENCE [LARGE SCALE GENOMIC DNA]</scope>
    <source>
        <strain evidence="4">FD-172 SS1</strain>
    </source>
</reference>
<evidence type="ECO:0000259" key="2">
    <source>
        <dbReference type="SMART" id="SM00829"/>
    </source>
</evidence>
<dbReference type="InterPro" id="IPR041694">
    <property type="entry name" value="ADH_N_2"/>
</dbReference>
<dbReference type="SUPFAM" id="SSF51735">
    <property type="entry name" value="NAD(P)-binding Rossmann-fold domains"/>
    <property type="match status" value="1"/>
</dbReference>
<dbReference type="PANTHER" id="PTHR43205:SF7">
    <property type="entry name" value="PROSTAGLANDIN REDUCTASE 1"/>
    <property type="match status" value="1"/>
</dbReference>
<dbReference type="GO" id="GO:0016628">
    <property type="term" value="F:oxidoreductase activity, acting on the CH-CH group of donors, NAD or NADP as acceptor"/>
    <property type="evidence" value="ECO:0007669"/>
    <property type="project" value="InterPro"/>
</dbReference>
<dbReference type="CDD" id="cd05288">
    <property type="entry name" value="PGDH"/>
    <property type="match status" value="1"/>
</dbReference>
<evidence type="ECO:0000313" key="4">
    <source>
        <dbReference type="Proteomes" id="UP000027195"/>
    </source>
</evidence>
<dbReference type="OrthoDB" id="809632at2759"/>
<proteinExistence type="predicted"/>
<gene>
    <name evidence="3" type="ORF">BOTBODRAFT_38932</name>
</gene>
<organism evidence="3 4">
    <name type="scientific">Botryobasidium botryosum (strain FD-172 SS1)</name>
    <dbReference type="NCBI Taxonomy" id="930990"/>
    <lineage>
        <taxon>Eukaryota</taxon>
        <taxon>Fungi</taxon>
        <taxon>Dikarya</taxon>
        <taxon>Basidiomycota</taxon>
        <taxon>Agaricomycotina</taxon>
        <taxon>Agaricomycetes</taxon>
        <taxon>Cantharellales</taxon>
        <taxon>Botryobasidiaceae</taxon>
        <taxon>Botryobasidium</taxon>
    </lineage>
</organism>
<keyword evidence="4" id="KW-1185">Reference proteome</keyword>
<dbReference type="InterPro" id="IPR036291">
    <property type="entry name" value="NAD(P)-bd_dom_sf"/>
</dbReference>
<dbReference type="FunCoup" id="A0A067LYA8">
    <property type="interactions" value="76"/>
</dbReference>
<dbReference type="EMBL" id="KL198110">
    <property type="protein sequence ID" value="KDQ07315.1"/>
    <property type="molecule type" value="Genomic_DNA"/>
</dbReference>
<dbReference type="AlphaFoldDB" id="A0A067LYA8"/>
<dbReference type="Gene3D" id="3.90.180.10">
    <property type="entry name" value="Medium-chain alcohol dehydrogenases, catalytic domain"/>
    <property type="match status" value="1"/>
</dbReference>
<dbReference type="PANTHER" id="PTHR43205">
    <property type="entry name" value="PROSTAGLANDIN REDUCTASE"/>
    <property type="match status" value="1"/>
</dbReference>
<protein>
    <recommendedName>
        <fullName evidence="2">Enoyl reductase (ER) domain-containing protein</fullName>
    </recommendedName>
</protein>
<evidence type="ECO:0000256" key="1">
    <source>
        <dbReference type="ARBA" id="ARBA00023002"/>
    </source>
</evidence>
<dbReference type="Pfam" id="PF16884">
    <property type="entry name" value="ADH_N_2"/>
    <property type="match status" value="1"/>
</dbReference>
<dbReference type="InterPro" id="IPR045010">
    <property type="entry name" value="MDR_fam"/>
</dbReference>
<evidence type="ECO:0000313" key="3">
    <source>
        <dbReference type="EMBL" id="KDQ07315.1"/>
    </source>
</evidence>
<dbReference type="Pfam" id="PF00107">
    <property type="entry name" value="ADH_zinc_N"/>
    <property type="match status" value="1"/>
</dbReference>
<dbReference type="FunFam" id="3.40.50.720:FF:000121">
    <property type="entry name" value="Prostaglandin reductase 2"/>
    <property type="match status" value="1"/>
</dbReference>
<name>A0A067LYA8_BOTB1</name>
<accession>A0A067LYA8</accession>
<dbReference type="InterPro" id="IPR011032">
    <property type="entry name" value="GroES-like_sf"/>
</dbReference>
<dbReference type="Proteomes" id="UP000027195">
    <property type="component" value="Unassembled WGS sequence"/>
</dbReference>
<dbReference type="InterPro" id="IPR013149">
    <property type="entry name" value="ADH-like_C"/>
</dbReference>
<dbReference type="HOGENOM" id="CLU_026673_29_1_1"/>
<keyword evidence="1" id="KW-0560">Oxidoreductase</keyword>
<dbReference type="SUPFAM" id="SSF50129">
    <property type="entry name" value="GroES-like"/>
    <property type="match status" value="1"/>
</dbReference>
<dbReference type="Gene3D" id="3.40.50.720">
    <property type="entry name" value="NAD(P)-binding Rossmann-like Domain"/>
    <property type="match status" value="1"/>
</dbReference>
<sequence>MAPTPNPRILYTAIPQSLPVFGEHITFDESATIDLDTAELNGGVLLKTLAFSADPYLRGRMRDPSVQSYTPAFVPGEPIVNHTIATVLRSEREGFKAGDHVVGLLPWAAYSIVPPDARIKPVSNEAGVPWSYYVGILGMPGQTAYFGLKRLVELKAGQTIFVSAGSGAVGNVVCQLAKLEGLKVISSAGSDEKVAYLKEIGVDHAFNYKTADTNAELQKAGPVDIYWENVGGPTLDAALANMNRFGTILVCGMIHDYNSRGDPYPIKNFGAILSKSLTVKGFLVNNLIAAEKEGTAVFDREMGKLVADGKIQYKEHRYTGIENGAKAFLDLFKGDNFGKAVVIVADQ</sequence>